<dbReference type="Proteomes" id="UP001203207">
    <property type="component" value="Unassembled WGS sequence"/>
</dbReference>
<dbReference type="GO" id="GO:0016787">
    <property type="term" value="F:hydrolase activity"/>
    <property type="evidence" value="ECO:0007669"/>
    <property type="project" value="UniProtKB-KW"/>
</dbReference>
<comment type="caution">
    <text evidence="5">The sequence shown here is derived from an EMBL/GenBank/DDBJ whole genome shotgun (WGS) entry which is preliminary data.</text>
</comment>
<evidence type="ECO:0000313" key="6">
    <source>
        <dbReference type="Proteomes" id="UP001203207"/>
    </source>
</evidence>
<dbReference type="PANTHER" id="PTHR10655:SF17">
    <property type="entry name" value="LYSOPHOSPHOLIPASE-LIKE PROTEIN 1"/>
    <property type="match status" value="1"/>
</dbReference>
<dbReference type="AlphaFoldDB" id="A0AAE3K8H4"/>
<dbReference type="InterPro" id="IPR050565">
    <property type="entry name" value="LYPA1-2/EST-like"/>
</dbReference>
<feature type="domain" description="Phospholipase/carboxylesterase/thioesterase" evidence="4">
    <location>
        <begin position="17"/>
        <end position="215"/>
    </location>
</feature>
<accession>A0AAE3K8H4</accession>
<sequence>MSALPLEHISLEPKEQSDGPSPAVFVLHGRGANEQDLLPIADELPDELHVISLRAPDRLQGGYTWYELDLSGGGLHESQPHPEQFRRSLELVSESVSAAIESYSLDADQIGLLGFSQGSIMSMSLVLENPTQFAWVVALHGYLADSHTDVQPDAIAGKPIFIGAGKADRIIPHTRAKDAADRFELIGADVSFTAYNAPHGVSPEELRDLVAFVSAQL</sequence>
<dbReference type="SUPFAM" id="SSF53474">
    <property type="entry name" value="alpha/beta-Hydrolases"/>
    <property type="match status" value="1"/>
</dbReference>
<gene>
    <name evidence="5" type="ORF">AArcSt2_10225</name>
</gene>
<keyword evidence="2 5" id="KW-0378">Hydrolase</keyword>
<keyword evidence="6" id="KW-1185">Reference proteome</keyword>
<protein>
    <submittedName>
        <fullName evidence="5">Dienelactone hydrolase family protein</fullName>
    </submittedName>
</protein>
<feature type="region of interest" description="Disordered" evidence="3">
    <location>
        <begin position="1"/>
        <end position="20"/>
    </location>
</feature>
<comment type="similarity">
    <text evidence="1">Belongs to the AB hydrolase superfamily. AB hydrolase 2 family.</text>
</comment>
<evidence type="ECO:0000259" key="4">
    <source>
        <dbReference type="Pfam" id="PF02230"/>
    </source>
</evidence>
<evidence type="ECO:0000256" key="2">
    <source>
        <dbReference type="ARBA" id="ARBA00022801"/>
    </source>
</evidence>
<dbReference type="EMBL" id="JAKRVX010000003">
    <property type="protein sequence ID" value="MCL9817317.1"/>
    <property type="molecule type" value="Genomic_DNA"/>
</dbReference>
<dbReference type="InterPro" id="IPR029058">
    <property type="entry name" value="AB_hydrolase_fold"/>
</dbReference>
<reference evidence="5" key="2">
    <citation type="submission" date="2022-02" db="EMBL/GenBank/DDBJ databases">
        <authorList>
            <person name="Elcheninov A.G."/>
            <person name="Sorokin D.Y."/>
            <person name="Kublanov I.V."/>
        </authorList>
    </citation>
    <scope>NUCLEOTIDE SEQUENCE</scope>
    <source>
        <strain evidence="5">AArc-St2</strain>
    </source>
</reference>
<organism evidence="5 6">
    <name type="scientific">Natronocalculus amylovorans</name>
    <dbReference type="NCBI Taxonomy" id="2917812"/>
    <lineage>
        <taxon>Archaea</taxon>
        <taxon>Methanobacteriati</taxon>
        <taxon>Methanobacteriota</taxon>
        <taxon>Stenosarchaea group</taxon>
        <taxon>Halobacteria</taxon>
        <taxon>Halobacteriales</taxon>
        <taxon>Haloferacaceae</taxon>
        <taxon>Natronocalculus</taxon>
    </lineage>
</organism>
<proteinExistence type="inferred from homology"/>
<dbReference type="Pfam" id="PF02230">
    <property type="entry name" value="Abhydrolase_2"/>
    <property type="match status" value="1"/>
</dbReference>
<dbReference type="InterPro" id="IPR003140">
    <property type="entry name" value="PLipase/COase/thioEstase"/>
</dbReference>
<evidence type="ECO:0000313" key="5">
    <source>
        <dbReference type="EMBL" id="MCL9817317.1"/>
    </source>
</evidence>
<evidence type="ECO:0000256" key="1">
    <source>
        <dbReference type="ARBA" id="ARBA00006499"/>
    </source>
</evidence>
<name>A0AAE3K8H4_9EURY</name>
<evidence type="ECO:0000256" key="3">
    <source>
        <dbReference type="SAM" id="MobiDB-lite"/>
    </source>
</evidence>
<dbReference type="Gene3D" id="3.40.50.1820">
    <property type="entry name" value="alpha/beta hydrolase"/>
    <property type="match status" value="1"/>
</dbReference>
<reference evidence="5" key="1">
    <citation type="journal article" date="2022" name="Syst. Appl. Microbiol.">
        <title>Natronocalculus amylovorans gen. nov., sp. nov., and Natranaeroarchaeum aerophilus sp. nov., dominant culturable amylolytic natronoarchaea from hypersaline soda lakes in southwestern Siberia.</title>
        <authorList>
            <person name="Sorokin D.Y."/>
            <person name="Elcheninov A.G."/>
            <person name="Khizhniak T.V."/>
            <person name="Koenen M."/>
            <person name="Bale N.J."/>
            <person name="Damste J.S.S."/>
            <person name="Kublanov I.V."/>
        </authorList>
    </citation>
    <scope>NUCLEOTIDE SEQUENCE</scope>
    <source>
        <strain evidence="5">AArc-St2</strain>
    </source>
</reference>
<dbReference type="PANTHER" id="PTHR10655">
    <property type="entry name" value="LYSOPHOSPHOLIPASE-RELATED"/>
    <property type="match status" value="1"/>
</dbReference>
<dbReference type="RefSeq" id="WP_250584361.1">
    <property type="nucleotide sequence ID" value="NZ_JAKRVX010000003.1"/>
</dbReference>